<organism evidence="16 17">
    <name type="scientific">Brassica napus</name>
    <name type="common">Rape</name>
    <dbReference type="NCBI Taxonomy" id="3708"/>
    <lineage>
        <taxon>Eukaryota</taxon>
        <taxon>Viridiplantae</taxon>
        <taxon>Streptophyta</taxon>
        <taxon>Embryophyta</taxon>
        <taxon>Tracheophyta</taxon>
        <taxon>Spermatophyta</taxon>
        <taxon>Magnoliopsida</taxon>
        <taxon>eudicotyledons</taxon>
        <taxon>Gunneridae</taxon>
        <taxon>Pentapetalae</taxon>
        <taxon>rosids</taxon>
        <taxon>malvids</taxon>
        <taxon>Brassicales</taxon>
        <taxon>Brassicaceae</taxon>
        <taxon>Brassiceae</taxon>
        <taxon>Brassica</taxon>
    </lineage>
</organism>
<evidence type="ECO:0000259" key="14">
    <source>
        <dbReference type="PROSITE" id="PS50042"/>
    </source>
</evidence>
<dbReference type="Gene3D" id="2.60.120.10">
    <property type="entry name" value="Jelly Rolls"/>
    <property type="match status" value="1"/>
</dbReference>
<keyword evidence="17" id="KW-1185">Reference proteome</keyword>
<evidence type="ECO:0000256" key="4">
    <source>
        <dbReference type="ARBA" id="ARBA00022538"/>
    </source>
</evidence>
<dbReference type="SUPFAM" id="SSF51206">
    <property type="entry name" value="cAMP-binding domain-like"/>
    <property type="match status" value="1"/>
</dbReference>
<dbReference type="InterPro" id="IPR045319">
    <property type="entry name" value="KAT/AKT"/>
</dbReference>
<feature type="domain" description="KHA" evidence="15">
    <location>
        <begin position="542"/>
        <end position="605"/>
    </location>
</feature>
<comment type="domain">
    <text evidence="13">The KHA domain (rich in hydrophobic and acidic residues) present in the C-terminal part is likely to be important for tetramerization.</text>
</comment>
<dbReference type="Proteomes" id="UP000028999">
    <property type="component" value="Unassembled WGS sequence"/>
</dbReference>
<dbReference type="SUPFAM" id="SSF81324">
    <property type="entry name" value="Voltage-gated potassium channels"/>
    <property type="match status" value="1"/>
</dbReference>
<proteinExistence type="inferred from homology"/>
<feature type="domain" description="Cyclic nucleotide-binding" evidence="14">
    <location>
        <begin position="306"/>
        <end position="425"/>
    </location>
</feature>
<dbReference type="PROSITE" id="PS51490">
    <property type="entry name" value="KHA"/>
    <property type="match status" value="1"/>
</dbReference>
<comment type="similarity">
    <text evidence="2 13">Belongs to the potassium channel family. Plant (TC 1.A.1.4) subfamily.</text>
</comment>
<keyword evidence="5 13" id="KW-0812">Transmembrane</keyword>
<evidence type="ECO:0000256" key="12">
    <source>
        <dbReference type="ARBA" id="ARBA00023303"/>
    </source>
</evidence>
<protein>
    <recommendedName>
        <fullName evidence="13">Potassium channel</fullName>
    </recommendedName>
</protein>
<dbReference type="InterPro" id="IPR005821">
    <property type="entry name" value="Ion_trans_dom"/>
</dbReference>
<dbReference type="AlphaFoldDB" id="A0A078H8E5"/>
<keyword evidence="9 13" id="KW-1133">Transmembrane helix</keyword>
<evidence type="ECO:0000256" key="9">
    <source>
        <dbReference type="ARBA" id="ARBA00022989"/>
    </source>
</evidence>
<dbReference type="GO" id="GO:0005249">
    <property type="term" value="F:voltage-gated potassium channel activity"/>
    <property type="evidence" value="ECO:0007669"/>
    <property type="project" value="UniProtKB-UniRule"/>
</dbReference>
<keyword evidence="10 13" id="KW-0406">Ion transport</keyword>
<dbReference type="Pfam" id="PF11834">
    <property type="entry name" value="KHA"/>
    <property type="match status" value="1"/>
</dbReference>
<dbReference type="CDD" id="cd00038">
    <property type="entry name" value="CAP_ED"/>
    <property type="match status" value="1"/>
</dbReference>
<dbReference type="Pfam" id="PF00027">
    <property type="entry name" value="cNMP_binding"/>
    <property type="match status" value="1"/>
</dbReference>
<comment type="subunit">
    <text evidence="13">The potassium channel is composed of a homo- or heterotetrameric complex of pore-forming subunits.</text>
</comment>
<dbReference type="SMART" id="SM00100">
    <property type="entry name" value="cNMP"/>
    <property type="match status" value="1"/>
</dbReference>
<keyword evidence="12 13" id="KW-0407">Ion channel</keyword>
<dbReference type="FunFam" id="2.60.120.10:FF:000074">
    <property type="entry name" value="Potassium channel KAT2"/>
    <property type="match status" value="1"/>
</dbReference>
<gene>
    <name evidence="16" type="primary">BnaC03g62660D</name>
    <name evidence="16" type="ORF">GSBRNA2T00055967001</name>
</gene>
<comment type="subcellular location">
    <subcellularLocation>
        <location evidence="1 13">Membrane</location>
        <topology evidence="1 13">Multi-pass membrane protein</topology>
    </subcellularLocation>
</comment>
<name>A0A078H8E5_BRANA</name>
<evidence type="ECO:0000256" key="6">
    <source>
        <dbReference type="ARBA" id="ARBA00022826"/>
    </source>
</evidence>
<comment type="caution">
    <text evidence="13">Lacks conserved residue(s) required for the propagation of feature annotation.</text>
</comment>
<dbReference type="PANTHER" id="PTHR45743">
    <property type="entry name" value="POTASSIUM CHANNEL AKT1"/>
    <property type="match status" value="1"/>
</dbReference>
<keyword evidence="7 13" id="KW-0851">Voltage-gated channel</keyword>
<dbReference type="InterPro" id="IPR021789">
    <property type="entry name" value="KHA_dom"/>
</dbReference>
<evidence type="ECO:0000256" key="8">
    <source>
        <dbReference type="ARBA" id="ARBA00022958"/>
    </source>
</evidence>
<evidence type="ECO:0000256" key="5">
    <source>
        <dbReference type="ARBA" id="ARBA00022692"/>
    </source>
</evidence>
<dbReference type="InterPro" id="IPR000595">
    <property type="entry name" value="cNMP-bd_dom"/>
</dbReference>
<feature type="transmembrane region" description="Helical" evidence="13">
    <location>
        <begin position="187"/>
        <end position="212"/>
    </location>
</feature>
<dbReference type="EMBL" id="LK032327">
    <property type="protein sequence ID" value="CDY34066.1"/>
    <property type="molecule type" value="Genomic_DNA"/>
</dbReference>
<keyword evidence="3 13" id="KW-0813">Transport</keyword>
<evidence type="ECO:0000256" key="11">
    <source>
        <dbReference type="ARBA" id="ARBA00023136"/>
    </source>
</evidence>
<evidence type="ECO:0000256" key="3">
    <source>
        <dbReference type="ARBA" id="ARBA00022448"/>
    </source>
</evidence>
<dbReference type="STRING" id="3708.A0A078H8E5"/>
<comment type="function">
    <text evidence="13">Potassium channel.</text>
</comment>
<dbReference type="InterPro" id="IPR018490">
    <property type="entry name" value="cNMP-bd_dom_sf"/>
</dbReference>
<dbReference type="Gramene" id="CDY34066">
    <property type="protein sequence ID" value="CDY34066"/>
    <property type="gene ID" value="GSBRNA2T00055967001"/>
</dbReference>
<keyword evidence="6 13" id="KW-0631">Potassium channel</keyword>
<evidence type="ECO:0000259" key="15">
    <source>
        <dbReference type="PROSITE" id="PS51490"/>
    </source>
</evidence>
<accession>A0A078H8E5</accession>
<evidence type="ECO:0000256" key="1">
    <source>
        <dbReference type="ARBA" id="ARBA00004141"/>
    </source>
</evidence>
<keyword evidence="8 13" id="KW-0630">Potassium</keyword>
<evidence type="ECO:0000256" key="13">
    <source>
        <dbReference type="RuleBase" id="RU369015"/>
    </source>
</evidence>
<sequence>MFLFFTMSSPQTLSISCTRNFLERFCVEGYNMDSMKHNSFLSADLLPSLGASINDLAKLRKHIVSPVDPRFRCLLPLDTPLAWEMWLVILVIYSAWICPFEFAFITSKKHAIFIFILRALRDAMRYLSTWFVFDVCPTAPFKSLSLLFNYKGSQIGFTVLSTLRLWRLRRVSLLFARLEKDIRFNYFWTRCTKLILVKMLSSVLYMLFYLGFTSYLIGNMTNLVVHWSSHTKAFRDTVTSVSEFASRNQLPPNIHDQMLSHISLDFKTEGLKQEETLNGLRKATRSSIACWIKLEDYLRNNQNVYLFQGVSHNFLFQLVSAIDAEYFPPREDVIIQNESHTDHYILVSGAVEFTAYIDGENQIQGKEVVGDAFGEIGVLCYTPQPFTISTTELSQILRVHKKSLISVMRAHIEDGRIIINNLFMKLRGKQSIAIDVAKHQPHFLLQEWLGGGLKRGEGNASDQGKGHKYLQLDDSEIIDLELTKWMDSRKDGSSETRRGQEPNKDFAEKSFSNVDVASLKLTYPHCRFKPSKQELAKPEEKRVTIHLKSQGKDLPKLIILHDSKVELLGLAGEKFGKQSFTVVTNAENVEIDVIRDGEHLFFHYQ</sequence>
<dbReference type="InterPro" id="IPR014710">
    <property type="entry name" value="RmlC-like_jellyroll"/>
</dbReference>
<evidence type="ECO:0000313" key="16">
    <source>
        <dbReference type="EMBL" id="CDY34066.1"/>
    </source>
</evidence>
<evidence type="ECO:0000256" key="10">
    <source>
        <dbReference type="ARBA" id="ARBA00023065"/>
    </source>
</evidence>
<reference evidence="16 17" key="1">
    <citation type="journal article" date="2014" name="Science">
        <title>Plant genetics. Early allopolyploid evolution in the post-Neolithic Brassica napus oilseed genome.</title>
        <authorList>
            <person name="Chalhoub B."/>
            <person name="Denoeud F."/>
            <person name="Liu S."/>
            <person name="Parkin I.A."/>
            <person name="Tang H."/>
            <person name="Wang X."/>
            <person name="Chiquet J."/>
            <person name="Belcram H."/>
            <person name="Tong C."/>
            <person name="Samans B."/>
            <person name="Correa M."/>
            <person name="Da Silva C."/>
            <person name="Just J."/>
            <person name="Falentin C."/>
            <person name="Koh C.S."/>
            <person name="Le Clainche I."/>
            <person name="Bernard M."/>
            <person name="Bento P."/>
            <person name="Noel B."/>
            <person name="Labadie K."/>
            <person name="Alberti A."/>
            <person name="Charles M."/>
            <person name="Arnaud D."/>
            <person name="Guo H."/>
            <person name="Daviaud C."/>
            <person name="Alamery S."/>
            <person name="Jabbari K."/>
            <person name="Zhao M."/>
            <person name="Edger P.P."/>
            <person name="Chelaifa H."/>
            <person name="Tack D."/>
            <person name="Lassalle G."/>
            <person name="Mestiri I."/>
            <person name="Schnel N."/>
            <person name="Le Paslier M.C."/>
            <person name="Fan G."/>
            <person name="Renault V."/>
            <person name="Bayer P.E."/>
            <person name="Golicz A.A."/>
            <person name="Manoli S."/>
            <person name="Lee T.H."/>
            <person name="Thi V.H."/>
            <person name="Chalabi S."/>
            <person name="Hu Q."/>
            <person name="Fan C."/>
            <person name="Tollenaere R."/>
            <person name="Lu Y."/>
            <person name="Battail C."/>
            <person name="Shen J."/>
            <person name="Sidebottom C.H."/>
            <person name="Wang X."/>
            <person name="Canaguier A."/>
            <person name="Chauveau A."/>
            <person name="Berard A."/>
            <person name="Deniot G."/>
            <person name="Guan M."/>
            <person name="Liu Z."/>
            <person name="Sun F."/>
            <person name="Lim Y.P."/>
            <person name="Lyons E."/>
            <person name="Town C.D."/>
            <person name="Bancroft I."/>
            <person name="Wang X."/>
            <person name="Meng J."/>
            <person name="Ma J."/>
            <person name="Pires J.C."/>
            <person name="King G.J."/>
            <person name="Brunel D."/>
            <person name="Delourme R."/>
            <person name="Renard M."/>
            <person name="Aury J.M."/>
            <person name="Adams K.L."/>
            <person name="Batley J."/>
            <person name="Snowdon R.J."/>
            <person name="Tost J."/>
            <person name="Edwards D."/>
            <person name="Zhou Y."/>
            <person name="Hua W."/>
            <person name="Sharpe A.G."/>
            <person name="Paterson A.H."/>
            <person name="Guan C."/>
            <person name="Wincker P."/>
        </authorList>
    </citation>
    <scope>NUCLEOTIDE SEQUENCE [LARGE SCALE GENOMIC DNA]</scope>
    <source>
        <strain evidence="17">cv. Darmor-bzh</strain>
    </source>
</reference>
<dbReference type="PROSITE" id="PS50042">
    <property type="entry name" value="CNMP_BINDING_3"/>
    <property type="match status" value="1"/>
</dbReference>
<keyword evidence="4 13" id="KW-0633">Potassium transport</keyword>
<dbReference type="PANTHER" id="PTHR45743:SF32">
    <property type="entry name" value="POTASSIUM CHANNEL"/>
    <property type="match status" value="1"/>
</dbReference>
<evidence type="ECO:0000256" key="7">
    <source>
        <dbReference type="ARBA" id="ARBA00022882"/>
    </source>
</evidence>
<keyword evidence="11 13" id="KW-0472">Membrane</keyword>
<dbReference type="Pfam" id="PF00520">
    <property type="entry name" value="Ion_trans"/>
    <property type="match status" value="1"/>
</dbReference>
<dbReference type="OMA" id="ELTKWMD"/>
<dbReference type="PaxDb" id="3708-A0A078H8E5"/>
<evidence type="ECO:0000256" key="2">
    <source>
        <dbReference type="ARBA" id="ARBA00007929"/>
    </source>
</evidence>
<evidence type="ECO:0000313" key="17">
    <source>
        <dbReference type="Proteomes" id="UP000028999"/>
    </source>
</evidence>
<feature type="transmembrane region" description="Helical" evidence="13">
    <location>
        <begin position="85"/>
        <end position="104"/>
    </location>
</feature>
<comment type="domain">
    <text evidence="13">The segment S4 is probably the voltage-sensor and is characterized by a series of positively charged amino acids. The pore-forming region H5 is enclosed by the transmembrane segments S5 and S6 in the Shaker-type (1P/6TM) and contains the GYGD signature motif which seems to be involved in potassium selectivity.</text>
</comment>
<dbReference type="GO" id="GO:0034702">
    <property type="term" value="C:monoatomic ion channel complex"/>
    <property type="evidence" value="ECO:0007669"/>
    <property type="project" value="UniProtKB-KW"/>
</dbReference>